<dbReference type="InterPro" id="IPR036915">
    <property type="entry name" value="Cyclin-like_sf"/>
</dbReference>
<dbReference type="InterPro" id="IPR043198">
    <property type="entry name" value="Cyclin/Ssn8"/>
</dbReference>
<dbReference type="InterPro" id="IPR031658">
    <property type="entry name" value="Cyclin_C_2"/>
</dbReference>
<dbReference type="RefSeq" id="XP_033533642.1">
    <property type="nucleotide sequence ID" value="XM_033680722.1"/>
</dbReference>
<dbReference type="InterPro" id="IPR006671">
    <property type="entry name" value="Cyclin_N"/>
</dbReference>
<evidence type="ECO:0000256" key="1">
    <source>
        <dbReference type="ARBA" id="ARBA00008638"/>
    </source>
</evidence>
<dbReference type="EMBL" id="ML975159">
    <property type="protein sequence ID" value="KAF1812011.1"/>
    <property type="molecule type" value="Genomic_DNA"/>
</dbReference>
<dbReference type="InterPro" id="IPR013763">
    <property type="entry name" value="Cyclin-like_dom"/>
</dbReference>
<evidence type="ECO:0000256" key="3">
    <source>
        <dbReference type="ARBA" id="ARBA00023127"/>
    </source>
</evidence>
<reference evidence="9" key="2">
    <citation type="submission" date="2020-04" db="EMBL/GenBank/DDBJ databases">
        <authorList>
            <consortium name="NCBI Genome Project"/>
        </authorList>
    </citation>
    <scope>NUCLEOTIDE SEQUENCE</scope>
    <source>
        <strain evidence="9">CBS 781.70</strain>
    </source>
</reference>
<dbReference type="OrthoDB" id="340962at2759"/>
<dbReference type="GO" id="GO:0016538">
    <property type="term" value="F:cyclin-dependent protein serine/threonine kinase regulator activity"/>
    <property type="evidence" value="ECO:0007669"/>
    <property type="project" value="InterPro"/>
</dbReference>
<feature type="region of interest" description="Disordered" evidence="5">
    <location>
        <begin position="50"/>
        <end position="80"/>
    </location>
</feature>
<dbReference type="Gene3D" id="1.10.472.10">
    <property type="entry name" value="Cyclin-like"/>
    <property type="match status" value="2"/>
</dbReference>
<name>A0A6G1G262_9PEZI</name>
<dbReference type="SUPFAM" id="SSF47954">
    <property type="entry name" value="Cyclin-like"/>
    <property type="match status" value="2"/>
</dbReference>
<sequence>MKEDDLYRASTQYRLWSFAPEKLAALRVNTNSIAAERVIGAIQRARAQRLGTASGDASESEPQSQKRESREASTATGDQETECLTADEELKLVEYYSTQCVPLAKPFKFPINVVATAIQFMKRFYLFNSPMTYHPKQIMPSALFLATKTENHHTALKEYSTVLKGAGLKKVSPDEILAPEFVITQGLRFTFDVRHPHRALKGIYMEVFSMIKGDYAPIALDTRTARDIQTQILRLPAQNGAESKSTTQEGEERLNQAYAAAKEILGYNAILTDAYLLYTPSQISFASLLIADEPLTSFLLSSKLPSGSDTINELKAKVLSTIRSCAEMLRAGPSSANVPREELIRIDKKLYQCRNPEKMDLVGLNKAQKRDGAVEGVIDEAVAKKRKLERERTEREGEDLFGPSLAKPS</sequence>
<accession>A0A6G1G262</accession>
<feature type="region of interest" description="Disordered" evidence="5">
    <location>
        <begin position="386"/>
        <end position="409"/>
    </location>
</feature>
<dbReference type="Pfam" id="PF00134">
    <property type="entry name" value="Cyclin_N"/>
    <property type="match status" value="1"/>
</dbReference>
<protein>
    <recommendedName>
        <fullName evidence="2">RNA polymerase II holoenzyme cyclin-like subunit</fullName>
    </recommendedName>
</protein>
<evidence type="ECO:0000256" key="4">
    <source>
        <dbReference type="RuleBase" id="RU000383"/>
    </source>
</evidence>
<evidence type="ECO:0000313" key="9">
    <source>
        <dbReference type="RefSeq" id="XP_033533642.1"/>
    </source>
</evidence>
<gene>
    <name evidence="7 9" type="ORF">P152DRAFT_466820</name>
</gene>
<feature type="domain" description="Cyclin-like" evidence="6">
    <location>
        <begin position="98"/>
        <end position="192"/>
    </location>
</feature>
<proteinExistence type="inferred from homology"/>
<keyword evidence="8" id="KW-1185">Reference proteome</keyword>
<dbReference type="Proteomes" id="UP000504638">
    <property type="component" value="Unplaced"/>
</dbReference>
<dbReference type="SMART" id="SM00385">
    <property type="entry name" value="CYCLIN"/>
    <property type="match status" value="1"/>
</dbReference>
<dbReference type="GO" id="GO:0006357">
    <property type="term" value="P:regulation of transcription by RNA polymerase II"/>
    <property type="evidence" value="ECO:0007669"/>
    <property type="project" value="InterPro"/>
</dbReference>
<evidence type="ECO:0000259" key="6">
    <source>
        <dbReference type="SMART" id="SM00385"/>
    </source>
</evidence>
<keyword evidence="3 4" id="KW-0195">Cyclin</keyword>
<evidence type="ECO:0000313" key="8">
    <source>
        <dbReference type="Proteomes" id="UP000504638"/>
    </source>
</evidence>
<evidence type="ECO:0000313" key="7">
    <source>
        <dbReference type="EMBL" id="KAF1812011.1"/>
    </source>
</evidence>
<reference evidence="9" key="3">
    <citation type="submission" date="2025-04" db="UniProtKB">
        <authorList>
            <consortium name="RefSeq"/>
        </authorList>
    </citation>
    <scope>IDENTIFICATION</scope>
    <source>
        <strain evidence="9">CBS 781.70</strain>
    </source>
</reference>
<reference evidence="7 9" key="1">
    <citation type="submission" date="2020-01" db="EMBL/GenBank/DDBJ databases">
        <authorList>
            <consortium name="DOE Joint Genome Institute"/>
            <person name="Haridas S."/>
            <person name="Albert R."/>
            <person name="Binder M."/>
            <person name="Bloem J."/>
            <person name="Labutti K."/>
            <person name="Salamov A."/>
            <person name="Andreopoulos B."/>
            <person name="Baker S.E."/>
            <person name="Barry K."/>
            <person name="Bills G."/>
            <person name="Bluhm B.H."/>
            <person name="Cannon C."/>
            <person name="Castanera R."/>
            <person name="Culley D.E."/>
            <person name="Daum C."/>
            <person name="Ezra D."/>
            <person name="Gonzalez J.B."/>
            <person name="Henrissat B."/>
            <person name="Kuo A."/>
            <person name="Liang C."/>
            <person name="Lipzen A."/>
            <person name="Lutzoni F."/>
            <person name="Magnuson J."/>
            <person name="Mondo S."/>
            <person name="Nolan M."/>
            <person name="Ohm R."/>
            <person name="Pangilinan J."/>
            <person name="Park H.-J."/>
            <person name="Ramirez L."/>
            <person name="Alfaro M."/>
            <person name="Sun H."/>
            <person name="Tritt A."/>
            <person name="Yoshinaga Y."/>
            <person name="Zwiers L.-H."/>
            <person name="Turgeon B.G."/>
            <person name="Goodwin S.B."/>
            <person name="Spatafora J.W."/>
            <person name="Crous P.W."/>
            <person name="Grigoriev I.V."/>
        </authorList>
    </citation>
    <scope>NUCLEOTIDE SEQUENCE</scope>
    <source>
        <strain evidence="7 9">CBS 781.70</strain>
    </source>
</reference>
<dbReference type="GeneID" id="54421292"/>
<dbReference type="CDD" id="cd20524">
    <property type="entry name" value="CYCLIN_CCNH_rpt1"/>
    <property type="match status" value="1"/>
</dbReference>
<dbReference type="Pfam" id="PF16899">
    <property type="entry name" value="Cyclin_C_2"/>
    <property type="match status" value="1"/>
</dbReference>
<evidence type="ECO:0000256" key="2">
    <source>
        <dbReference type="ARBA" id="ARBA00014912"/>
    </source>
</evidence>
<dbReference type="AlphaFoldDB" id="A0A6G1G262"/>
<organism evidence="7">
    <name type="scientific">Eremomyces bilateralis CBS 781.70</name>
    <dbReference type="NCBI Taxonomy" id="1392243"/>
    <lineage>
        <taxon>Eukaryota</taxon>
        <taxon>Fungi</taxon>
        <taxon>Dikarya</taxon>
        <taxon>Ascomycota</taxon>
        <taxon>Pezizomycotina</taxon>
        <taxon>Dothideomycetes</taxon>
        <taxon>Dothideomycetes incertae sedis</taxon>
        <taxon>Eremomycetales</taxon>
        <taxon>Eremomycetaceae</taxon>
        <taxon>Eremomyces</taxon>
    </lineage>
</organism>
<dbReference type="CDD" id="cd20525">
    <property type="entry name" value="CYCLIN_CCNH_rpt2"/>
    <property type="match status" value="1"/>
</dbReference>
<comment type="similarity">
    <text evidence="1">Belongs to the cyclin family. Cyclin C subfamily.</text>
</comment>
<evidence type="ECO:0000256" key="5">
    <source>
        <dbReference type="SAM" id="MobiDB-lite"/>
    </source>
</evidence>
<dbReference type="PANTHER" id="PTHR10026">
    <property type="entry name" value="CYCLIN"/>
    <property type="match status" value="1"/>
</dbReference>